<dbReference type="Pfam" id="PF00126">
    <property type="entry name" value="HTH_1"/>
    <property type="match status" value="1"/>
</dbReference>
<keyword evidence="3" id="KW-0238">DNA-binding</keyword>
<proteinExistence type="inferred from homology"/>
<dbReference type="GO" id="GO:0003700">
    <property type="term" value="F:DNA-binding transcription factor activity"/>
    <property type="evidence" value="ECO:0007669"/>
    <property type="project" value="InterPro"/>
</dbReference>
<dbReference type="Proteomes" id="UP000031666">
    <property type="component" value="Unassembled WGS sequence"/>
</dbReference>
<keyword evidence="2" id="KW-0805">Transcription regulation</keyword>
<comment type="caution">
    <text evidence="6">The sequence shown here is derived from an EMBL/GenBank/DDBJ whole genome shotgun (WGS) entry which is preliminary data.</text>
</comment>
<dbReference type="PANTHER" id="PTHR30126">
    <property type="entry name" value="HTH-TYPE TRANSCRIPTIONAL REGULATOR"/>
    <property type="match status" value="1"/>
</dbReference>
<dbReference type="SUPFAM" id="SSF46785">
    <property type="entry name" value="Winged helix' DNA-binding domain"/>
    <property type="match status" value="1"/>
</dbReference>
<organism evidence="6 7">
    <name type="scientific">Vibrio ishigakensis</name>
    <dbReference type="NCBI Taxonomy" id="1481914"/>
    <lineage>
        <taxon>Bacteria</taxon>
        <taxon>Pseudomonadati</taxon>
        <taxon>Pseudomonadota</taxon>
        <taxon>Gammaproteobacteria</taxon>
        <taxon>Vibrionales</taxon>
        <taxon>Vibrionaceae</taxon>
        <taxon>Vibrio</taxon>
    </lineage>
</organism>
<evidence type="ECO:0000256" key="1">
    <source>
        <dbReference type="ARBA" id="ARBA00009437"/>
    </source>
</evidence>
<protein>
    <submittedName>
        <fullName evidence="6">Transcriptional regulator</fullName>
    </submittedName>
</protein>
<comment type="similarity">
    <text evidence="1">Belongs to the LysR transcriptional regulatory family.</text>
</comment>
<evidence type="ECO:0000256" key="4">
    <source>
        <dbReference type="ARBA" id="ARBA00023163"/>
    </source>
</evidence>
<dbReference type="PROSITE" id="PS50931">
    <property type="entry name" value="HTH_LYSR"/>
    <property type="match status" value="1"/>
</dbReference>
<evidence type="ECO:0000256" key="2">
    <source>
        <dbReference type="ARBA" id="ARBA00023015"/>
    </source>
</evidence>
<evidence type="ECO:0000259" key="5">
    <source>
        <dbReference type="PROSITE" id="PS50931"/>
    </source>
</evidence>
<dbReference type="InterPro" id="IPR000847">
    <property type="entry name" value="LysR_HTH_N"/>
</dbReference>
<dbReference type="Gene3D" id="1.10.10.10">
    <property type="entry name" value="Winged helix-like DNA-binding domain superfamily/Winged helix DNA-binding domain"/>
    <property type="match status" value="1"/>
</dbReference>
<dbReference type="PANTHER" id="PTHR30126:SF94">
    <property type="entry name" value="LYSR FAMILY TRANSCRIPTIONAL REGULATOR"/>
    <property type="match status" value="1"/>
</dbReference>
<dbReference type="InterPro" id="IPR005119">
    <property type="entry name" value="LysR_subst-bd"/>
</dbReference>
<gene>
    <name evidence="6" type="ORF">JCM19241_3779</name>
</gene>
<evidence type="ECO:0000313" key="7">
    <source>
        <dbReference type="Proteomes" id="UP000031666"/>
    </source>
</evidence>
<dbReference type="SUPFAM" id="SSF53850">
    <property type="entry name" value="Periplasmic binding protein-like II"/>
    <property type="match status" value="1"/>
</dbReference>
<dbReference type="InterPro" id="IPR036390">
    <property type="entry name" value="WH_DNA-bd_sf"/>
</dbReference>
<feature type="domain" description="HTH lysR-type" evidence="5">
    <location>
        <begin position="1"/>
        <end position="56"/>
    </location>
</feature>
<reference evidence="6 7" key="1">
    <citation type="submission" date="2015-01" db="EMBL/GenBank/DDBJ databases">
        <title>Vibrio sp. C94 JCM 19241 whole genome shotgun sequence.</title>
        <authorList>
            <person name="Sawabe T."/>
            <person name="Meirelles P."/>
            <person name="Feng G."/>
            <person name="Sayaka M."/>
            <person name="Hattori M."/>
            <person name="Ohkuma M."/>
        </authorList>
    </citation>
    <scope>NUCLEOTIDE SEQUENCE [LARGE SCALE GENOMIC DNA]</scope>
    <source>
        <strain evidence="7">JCM 19241</strain>
    </source>
</reference>
<evidence type="ECO:0000256" key="3">
    <source>
        <dbReference type="ARBA" id="ARBA00023125"/>
    </source>
</evidence>
<sequence>MRQLEVFTSIAKARSLSEAANTLFLSKAATSLALNELEKQLGHTLFDRINNRLVLNQEGSKLLPVADEVLNRARDISSLLSNEKILSGELKLGASNTIGNQLLPILIRDFNQSHQANIEFTIELSNSLELANKVIDYQLDMAFLESGEDSDKLSRSPFGHDKMCVICQKIRHCLTCKPRPYLTLRIITG</sequence>
<dbReference type="STRING" id="1481914.JCM19241_3779"/>
<accession>A0A0B8QIM8</accession>
<dbReference type="AlphaFoldDB" id="A0A0B8QIM8"/>
<name>A0A0B8QIM8_9VIBR</name>
<dbReference type="GO" id="GO:0000976">
    <property type="term" value="F:transcription cis-regulatory region binding"/>
    <property type="evidence" value="ECO:0007669"/>
    <property type="project" value="TreeGrafter"/>
</dbReference>
<keyword evidence="4" id="KW-0804">Transcription</keyword>
<evidence type="ECO:0000313" key="6">
    <source>
        <dbReference type="EMBL" id="GAM78441.1"/>
    </source>
</evidence>
<reference evidence="6 7" key="2">
    <citation type="submission" date="2015-01" db="EMBL/GenBank/DDBJ databases">
        <authorList>
            <consortium name="NBRP consortium"/>
            <person name="Sawabe T."/>
            <person name="Meirelles P."/>
            <person name="Feng G."/>
            <person name="Sayaka M."/>
            <person name="Hattori M."/>
            <person name="Ohkuma M."/>
        </authorList>
    </citation>
    <scope>NUCLEOTIDE SEQUENCE [LARGE SCALE GENOMIC DNA]</scope>
    <source>
        <strain evidence="7">JCM 19241</strain>
    </source>
</reference>
<dbReference type="Pfam" id="PF03466">
    <property type="entry name" value="LysR_substrate"/>
    <property type="match status" value="1"/>
</dbReference>
<dbReference type="InterPro" id="IPR036388">
    <property type="entry name" value="WH-like_DNA-bd_sf"/>
</dbReference>
<dbReference type="Gene3D" id="3.40.190.10">
    <property type="entry name" value="Periplasmic binding protein-like II"/>
    <property type="match status" value="1"/>
</dbReference>
<dbReference type="EMBL" id="BBSC01000014">
    <property type="protein sequence ID" value="GAM78441.1"/>
    <property type="molecule type" value="Genomic_DNA"/>
</dbReference>